<dbReference type="Gene3D" id="1.20.5.500">
    <property type="entry name" value="Single helix bin"/>
    <property type="match status" value="1"/>
</dbReference>
<evidence type="ECO:0000313" key="3">
    <source>
        <dbReference type="Proteomes" id="UP000195402"/>
    </source>
</evidence>
<dbReference type="PANTHER" id="PTHR33878:SF4">
    <property type="entry name" value="OS08G0558900 PROTEIN"/>
    <property type="match status" value="1"/>
</dbReference>
<dbReference type="AlphaFoldDB" id="A0A200QHS0"/>
<protein>
    <submittedName>
        <fullName evidence="2">ATPase inhibitor</fullName>
    </submittedName>
</protein>
<dbReference type="InterPro" id="IPR045284">
    <property type="entry name" value="At2g27730-like"/>
</dbReference>
<accession>A0A200QHS0</accession>
<dbReference type="PANTHER" id="PTHR33878">
    <property type="entry name" value="OS08G0559000 PROTEIN"/>
    <property type="match status" value="1"/>
</dbReference>
<dbReference type="InParanoid" id="A0A200QHS0"/>
<evidence type="ECO:0000313" key="2">
    <source>
        <dbReference type="EMBL" id="OVA10004.1"/>
    </source>
</evidence>
<dbReference type="Proteomes" id="UP000195402">
    <property type="component" value="Unassembled WGS sequence"/>
</dbReference>
<dbReference type="STRING" id="56857.A0A200QHS0"/>
<feature type="coiled-coil region" evidence="1">
    <location>
        <begin position="46"/>
        <end position="76"/>
    </location>
</feature>
<reference evidence="2 3" key="1">
    <citation type="journal article" date="2017" name="Mol. Plant">
        <title>The Genome of Medicinal Plant Macleaya cordata Provides New Insights into Benzylisoquinoline Alkaloids Metabolism.</title>
        <authorList>
            <person name="Liu X."/>
            <person name="Liu Y."/>
            <person name="Huang P."/>
            <person name="Ma Y."/>
            <person name="Qing Z."/>
            <person name="Tang Q."/>
            <person name="Cao H."/>
            <person name="Cheng P."/>
            <person name="Zheng Y."/>
            <person name="Yuan Z."/>
            <person name="Zhou Y."/>
            <person name="Liu J."/>
            <person name="Tang Z."/>
            <person name="Zhuo Y."/>
            <person name="Zhang Y."/>
            <person name="Yu L."/>
            <person name="Huang J."/>
            <person name="Yang P."/>
            <person name="Peng Q."/>
            <person name="Zhang J."/>
            <person name="Jiang W."/>
            <person name="Zhang Z."/>
            <person name="Lin K."/>
            <person name="Ro D.K."/>
            <person name="Chen X."/>
            <person name="Xiong X."/>
            <person name="Shang Y."/>
            <person name="Huang S."/>
            <person name="Zeng J."/>
        </authorList>
    </citation>
    <scope>NUCLEOTIDE SEQUENCE [LARGE SCALE GENOMIC DNA]</scope>
    <source>
        <strain evidence="3">cv. BLH2017</strain>
        <tissue evidence="2">Root</tissue>
    </source>
</reference>
<name>A0A200QHS0_MACCD</name>
<evidence type="ECO:0000256" key="1">
    <source>
        <dbReference type="SAM" id="Coils"/>
    </source>
</evidence>
<keyword evidence="3" id="KW-1185">Reference proteome</keyword>
<gene>
    <name evidence="2" type="ORF">BVC80_1751g171</name>
</gene>
<proteinExistence type="predicted"/>
<dbReference type="OMA" id="AENIWIK"/>
<dbReference type="OrthoDB" id="691961at2759"/>
<organism evidence="2 3">
    <name type="scientific">Macleaya cordata</name>
    <name type="common">Five-seeded plume-poppy</name>
    <name type="synonym">Bocconia cordata</name>
    <dbReference type="NCBI Taxonomy" id="56857"/>
    <lineage>
        <taxon>Eukaryota</taxon>
        <taxon>Viridiplantae</taxon>
        <taxon>Streptophyta</taxon>
        <taxon>Embryophyta</taxon>
        <taxon>Tracheophyta</taxon>
        <taxon>Spermatophyta</taxon>
        <taxon>Magnoliopsida</taxon>
        <taxon>Ranunculales</taxon>
        <taxon>Papaveraceae</taxon>
        <taxon>Papaveroideae</taxon>
        <taxon>Macleaya</taxon>
    </lineage>
</organism>
<keyword evidence="1" id="KW-0175">Coiled coil</keyword>
<sequence length="79" mass="9183">MAMRAIVKKISPARLMEGTRMTPRYFSDGNGRVLGEEEKAAENIYIKKMERERLEKLKLKAEKEKAEAEKAQSEKVWII</sequence>
<dbReference type="FunCoup" id="A0A200QHS0">
    <property type="interactions" value="108"/>
</dbReference>
<comment type="caution">
    <text evidence="2">The sequence shown here is derived from an EMBL/GenBank/DDBJ whole genome shotgun (WGS) entry which is preliminary data.</text>
</comment>
<dbReference type="EMBL" id="MVGT01002043">
    <property type="protein sequence ID" value="OVA10004.1"/>
    <property type="molecule type" value="Genomic_DNA"/>
</dbReference>